<dbReference type="Pfam" id="PF01565">
    <property type="entry name" value="FAD_binding_4"/>
    <property type="match status" value="1"/>
</dbReference>
<dbReference type="GeneID" id="8242761"/>
<dbReference type="InterPro" id="IPR010029">
    <property type="entry name" value="GL_DH"/>
</dbReference>
<dbReference type="GO" id="GO:0016633">
    <property type="term" value="F:galactonolactone dehydrogenase activity"/>
    <property type="evidence" value="ECO:0007669"/>
    <property type="project" value="InterPro"/>
</dbReference>
<dbReference type="GO" id="GO:0003885">
    <property type="term" value="F:D-arabinono-1,4-lactone oxidase activity"/>
    <property type="evidence" value="ECO:0007669"/>
    <property type="project" value="InterPro"/>
</dbReference>
<dbReference type="RefSeq" id="XP_002501872.1">
    <property type="nucleotide sequence ID" value="XM_002501826.1"/>
</dbReference>
<dbReference type="InterPro" id="IPR016167">
    <property type="entry name" value="FAD-bd_PCMH_sub1"/>
</dbReference>
<dbReference type="InterPro" id="IPR016171">
    <property type="entry name" value="Vanillyl_alc_oxidase_C-sub2"/>
</dbReference>
<dbReference type="eggNOG" id="KOG4730">
    <property type="taxonomic scope" value="Eukaryota"/>
</dbReference>
<evidence type="ECO:0000259" key="5">
    <source>
        <dbReference type="PROSITE" id="PS51387"/>
    </source>
</evidence>
<protein>
    <submittedName>
        <fullName evidence="6">Galactonolactone dehydrogenase</fullName>
    </submittedName>
</protein>
<dbReference type="OrthoDB" id="610608at2759"/>
<dbReference type="InterPro" id="IPR010031">
    <property type="entry name" value="FAD_lactone_oxidase-like"/>
</dbReference>
<evidence type="ECO:0000256" key="2">
    <source>
        <dbReference type="ARBA" id="ARBA00005147"/>
    </source>
</evidence>
<dbReference type="GO" id="GO:0019853">
    <property type="term" value="P:L-ascorbic acid biosynthetic process"/>
    <property type="evidence" value="ECO:0007669"/>
    <property type="project" value="UniProtKB-UniPathway"/>
</dbReference>
<evidence type="ECO:0000313" key="6">
    <source>
        <dbReference type="EMBL" id="ACO63130.1"/>
    </source>
</evidence>
<dbReference type="NCBIfam" id="TIGR01676">
    <property type="entry name" value="GLDHase"/>
    <property type="match status" value="1"/>
</dbReference>
<keyword evidence="7" id="KW-1185">Reference proteome</keyword>
<organism evidence="6 7">
    <name type="scientific">Micromonas commoda (strain RCC299 / NOUM17 / CCMP2709)</name>
    <name type="common">Picoplanktonic green alga</name>
    <dbReference type="NCBI Taxonomy" id="296587"/>
    <lineage>
        <taxon>Eukaryota</taxon>
        <taxon>Viridiplantae</taxon>
        <taxon>Chlorophyta</taxon>
        <taxon>Mamiellophyceae</taxon>
        <taxon>Mamiellales</taxon>
        <taxon>Mamiellaceae</taxon>
        <taxon>Micromonas</taxon>
    </lineage>
</organism>
<evidence type="ECO:0000256" key="3">
    <source>
        <dbReference type="ARBA" id="ARBA00023002"/>
    </source>
</evidence>
<feature type="compositionally biased region" description="Polar residues" evidence="4">
    <location>
        <begin position="515"/>
        <end position="526"/>
    </location>
</feature>
<gene>
    <name evidence="6" type="ORF">MICPUN_58063</name>
</gene>
<dbReference type="PROSITE" id="PS51387">
    <property type="entry name" value="FAD_PCMH"/>
    <property type="match status" value="1"/>
</dbReference>
<reference evidence="6 7" key="1">
    <citation type="journal article" date="2009" name="Science">
        <title>Green evolution and dynamic adaptations revealed by genomes of the marine picoeukaryotes Micromonas.</title>
        <authorList>
            <person name="Worden A.Z."/>
            <person name="Lee J.H."/>
            <person name="Mock T."/>
            <person name="Rouze P."/>
            <person name="Simmons M.P."/>
            <person name="Aerts A.L."/>
            <person name="Allen A.E."/>
            <person name="Cuvelier M.L."/>
            <person name="Derelle E."/>
            <person name="Everett M.V."/>
            <person name="Foulon E."/>
            <person name="Grimwood J."/>
            <person name="Gundlach H."/>
            <person name="Henrissat B."/>
            <person name="Napoli C."/>
            <person name="McDonald S.M."/>
            <person name="Parker M.S."/>
            <person name="Rombauts S."/>
            <person name="Salamov A."/>
            <person name="Von Dassow P."/>
            <person name="Badger J.H."/>
            <person name="Coutinho P.M."/>
            <person name="Demir E."/>
            <person name="Dubchak I."/>
            <person name="Gentemann C."/>
            <person name="Eikrem W."/>
            <person name="Gready J.E."/>
            <person name="John U."/>
            <person name="Lanier W."/>
            <person name="Lindquist E.A."/>
            <person name="Lucas S."/>
            <person name="Mayer K.F."/>
            <person name="Moreau H."/>
            <person name="Not F."/>
            <person name="Otillar R."/>
            <person name="Panaud O."/>
            <person name="Pangilinan J."/>
            <person name="Paulsen I."/>
            <person name="Piegu B."/>
            <person name="Poliakov A."/>
            <person name="Robbens S."/>
            <person name="Schmutz J."/>
            <person name="Toulza E."/>
            <person name="Wyss T."/>
            <person name="Zelensky A."/>
            <person name="Zhou K."/>
            <person name="Armbrust E.V."/>
            <person name="Bhattacharya D."/>
            <person name="Goodenough U.W."/>
            <person name="Van de Peer Y."/>
            <person name="Grigoriev I.V."/>
        </authorList>
    </citation>
    <scope>NUCLEOTIDE SEQUENCE [LARGE SCALE GENOMIC DNA]</scope>
    <source>
        <strain evidence="7">RCC299 / NOUM17</strain>
    </source>
</reference>
<accession>C1E4J7</accession>
<dbReference type="Gene3D" id="3.30.43.10">
    <property type="entry name" value="Uridine Diphospho-n-acetylenolpyruvylglucosamine Reductase, domain 2"/>
    <property type="match status" value="1"/>
</dbReference>
<evidence type="ECO:0000256" key="1">
    <source>
        <dbReference type="ARBA" id="ARBA00001974"/>
    </source>
</evidence>
<dbReference type="UniPathway" id="UPA00132"/>
<dbReference type="OMA" id="KQWANEW"/>
<feature type="region of interest" description="Disordered" evidence="4">
    <location>
        <begin position="511"/>
        <end position="534"/>
    </location>
</feature>
<dbReference type="AlphaFoldDB" id="C1E4J7"/>
<dbReference type="InterPro" id="IPR007173">
    <property type="entry name" value="ALO_C"/>
</dbReference>
<name>C1E4J7_MICCC</name>
<comment type="cofactor">
    <cofactor evidence="1">
        <name>FAD</name>
        <dbReference type="ChEBI" id="CHEBI:57692"/>
    </cofactor>
</comment>
<dbReference type="InParanoid" id="C1E4J7"/>
<dbReference type="EMBL" id="CP001325">
    <property type="protein sequence ID" value="ACO63130.1"/>
    <property type="molecule type" value="Genomic_DNA"/>
</dbReference>
<dbReference type="SUPFAM" id="SSF56176">
    <property type="entry name" value="FAD-binding/transporter-associated domain-like"/>
    <property type="match status" value="1"/>
</dbReference>
<proteinExistence type="predicted"/>
<dbReference type="FunCoup" id="C1E4J7">
    <property type="interactions" value="644"/>
</dbReference>
<dbReference type="STRING" id="296587.C1E4J7"/>
<dbReference type="InterPro" id="IPR006094">
    <property type="entry name" value="Oxid_FAD_bind_N"/>
</dbReference>
<dbReference type="Pfam" id="PF04030">
    <property type="entry name" value="ALO"/>
    <property type="match status" value="2"/>
</dbReference>
<dbReference type="Gene3D" id="3.30.465.10">
    <property type="match status" value="1"/>
</dbReference>
<comment type="pathway">
    <text evidence="2">Cofactor biosynthesis; L-ascorbate biosynthesis.</text>
</comment>
<dbReference type="Proteomes" id="UP000002009">
    <property type="component" value="Chromosome 4"/>
</dbReference>
<dbReference type="InterPro" id="IPR016169">
    <property type="entry name" value="FAD-bd_PCMH_sub2"/>
</dbReference>
<dbReference type="KEGG" id="mis:MICPUN_58063"/>
<feature type="domain" description="FAD-binding PCMH-type" evidence="5">
    <location>
        <begin position="156"/>
        <end position="327"/>
    </location>
</feature>
<dbReference type="Gene3D" id="1.10.45.10">
    <property type="entry name" value="Vanillyl-alcohol Oxidase, Chain A, domain 4"/>
    <property type="match status" value="1"/>
</dbReference>
<sequence length="692" mass="74549">MSGRQRMLAAVRRAFASAAPLDPSSAPRLAPRALGELARPGALFPSGVVVVARRSASGGRAGVAAASYKGPFATAHPSKEETMRFAARHLAVISGGDGAADAGAHGKGGGGSGLHLRALRYLVAALAAAEVALWASSQASAPAAEEQTVSNWSGTQHVDCARHVQPESVDALAKAVEWAHTHRRRLRPVGSALSPNGAAFNAEGMISLALLDELVRVDRDAMTVTTQAGARVLELVEKLRPHGLTLANYASIREQQIGGFTQVGAHGTGARIPPLDETVASLALVTPGKGVVRLSEDDEDPETFRMARCAVGSLGVATEVTLRCVPAHRLLERTWTATHKEVEKNHDTWLKEHQHIRYMWIPHTDTVVVVGSNPLPANAKVPKPTSAFKSEAKKVEPMVKLLREVAPGVDASGMGFGQLRDELLKVNPLDLEHVKRCNAAEAEFWRRNAGTRCDWSDQILGFDCGGEQHVYEVAFRTGDDVDSNTGADLAYMKELLAMIEREGIPAPAPIEQRWSAGSKSPLSPATNDGHDPSKPGLHSWIGIIMYLPSPDPSSRAAITEAFKSYAKKEEAALGDKYGIRTHWAKIELPEGDEERKEARRRIESRYPGADRFRKIRAELDPKGVMGNDLIEGLLGDPKRVLPPGQSRSDWMAPGEYVEAPLRWVGASIRRAVTGEYVEAALRWARRAAGPSA</sequence>
<evidence type="ECO:0000256" key="4">
    <source>
        <dbReference type="SAM" id="MobiDB-lite"/>
    </source>
</evidence>
<dbReference type="InterPro" id="IPR016166">
    <property type="entry name" value="FAD-bd_PCMH"/>
</dbReference>
<dbReference type="PANTHER" id="PTHR43762">
    <property type="entry name" value="L-GULONOLACTONE OXIDASE"/>
    <property type="match status" value="1"/>
</dbReference>
<evidence type="ECO:0000313" key="7">
    <source>
        <dbReference type="Proteomes" id="UP000002009"/>
    </source>
</evidence>
<dbReference type="GO" id="GO:0016020">
    <property type="term" value="C:membrane"/>
    <property type="evidence" value="ECO:0007669"/>
    <property type="project" value="InterPro"/>
</dbReference>
<dbReference type="InterPro" id="IPR036318">
    <property type="entry name" value="FAD-bd_PCMH-like_sf"/>
</dbReference>
<dbReference type="PANTHER" id="PTHR43762:SF1">
    <property type="entry name" value="D-ARABINONO-1,4-LACTONE OXIDASE"/>
    <property type="match status" value="1"/>
</dbReference>
<dbReference type="GO" id="GO:0071949">
    <property type="term" value="F:FAD binding"/>
    <property type="evidence" value="ECO:0007669"/>
    <property type="project" value="InterPro"/>
</dbReference>
<keyword evidence="3" id="KW-0560">Oxidoreductase</keyword>
<dbReference type="Gene3D" id="3.30.70.2520">
    <property type="match status" value="1"/>
</dbReference>